<feature type="transmembrane region" description="Helical" evidence="1">
    <location>
        <begin position="52"/>
        <end position="72"/>
    </location>
</feature>
<evidence type="ECO:0000259" key="2">
    <source>
        <dbReference type="Pfam" id="PF04471"/>
    </source>
</evidence>
<dbReference type="Pfam" id="PF04471">
    <property type="entry name" value="Mrr_cat"/>
    <property type="match status" value="1"/>
</dbReference>
<dbReference type="GO" id="GO:0009307">
    <property type="term" value="P:DNA restriction-modification system"/>
    <property type="evidence" value="ECO:0007669"/>
    <property type="project" value="InterPro"/>
</dbReference>
<keyword evidence="1" id="KW-0472">Membrane</keyword>
<dbReference type="Gene3D" id="3.40.1350.10">
    <property type="match status" value="1"/>
</dbReference>
<keyword evidence="1" id="KW-1133">Transmembrane helix</keyword>
<dbReference type="SUPFAM" id="SSF52980">
    <property type="entry name" value="Restriction endonuclease-like"/>
    <property type="match status" value="1"/>
</dbReference>
<sequence>MLGLDPVQGSEVKKSKDRSVAGSKRGEGWIVVLVVVVGGLIYLLSKGLEGDLATITIVAGGLLTVVALGGYYSGGSEKARIEEAHRQIRTITEKHQDALGKIYRQKVYQGHYGEQKYEAFDKEVNYFYQNIMLPELNISEDLLLLPELYEYVVDQVYITAESAFPGVSIDTIPHDPIEFEHWTASVLNMHGWDAQATQGSGDQGSDVVAIYGRHKCIIQCKLYRSPVGNKAVQEVNAAKTFFDGDSAVVVGKSGYTRSAMQLADKNGVRLIDVSELPNLSNALGLSNLT</sequence>
<organism evidence="3 4">
    <name type="scientific">Octadecabacter arcticus 238</name>
    <dbReference type="NCBI Taxonomy" id="391616"/>
    <lineage>
        <taxon>Bacteria</taxon>
        <taxon>Pseudomonadati</taxon>
        <taxon>Pseudomonadota</taxon>
        <taxon>Alphaproteobacteria</taxon>
        <taxon>Rhodobacterales</taxon>
        <taxon>Roseobacteraceae</taxon>
        <taxon>Octadecabacter</taxon>
    </lineage>
</organism>
<evidence type="ECO:0000313" key="3">
    <source>
        <dbReference type="EMBL" id="AGI72178.1"/>
    </source>
</evidence>
<evidence type="ECO:0000313" key="4">
    <source>
        <dbReference type="Proteomes" id="UP000004688"/>
    </source>
</evidence>
<protein>
    <recommendedName>
        <fullName evidence="2">Restriction endonuclease type IV Mrr domain-containing protein</fullName>
    </recommendedName>
</protein>
<dbReference type="PANTHER" id="PTHR30015:SF6">
    <property type="entry name" value="SLL1429 PROTEIN"/>
    <property type="match status" value="1"/>
</dbReference>
<dbReference type="InterPro" id="IPR011335">
    <property type="entry name" value="Restrct_endonuc-II-like"/>
</dbReference>
<dbReference type="InterPro" id="IPR011856">
    <property type="entry name" value="tRNA_endonuc-like_dom_sf"/>
</dbReference>
<gene>
    <name evidence="3" type="ORF">OA238_c20830</name>
</gene>
<proteinExistence type="predicted"/>
<dbReference type="EMBL" id="CP003742">
    <property type="protein sequence ID" value="AGI72178.1"/>
    <property type="molecule type" value="Genomic_DNA"/>
</dbReference>
<dbReference type="eggNOG" id="COG1787">
    <property type="taxonomic scope" value="Bacteria"/>
</dbReference>
<evidence type="ECO:0000256" key="1">
    <source>
        <dbReference type="SAM" id="Phobius"/>
    </source>
</evidence>
<dbReference type="InterPro" id="IPR052906">
    <property type="entry name" value="Type_IV_Methyl-Rstrct_Enzyme"/>
</dbReference>
<dbReference type="PANTHER" id="PTHR30015">
    <property type="entry name" value="MRR RESTRICTION SYSTEM PROTEIN"/>
    <property type="match status" value="1"/>
</dbReference>
<accession>M9RK61</accession>
<reference evidence="3 4" key="1">
    <citation type="journal article" date="2013" name="PLoS ONE">
        <title>Poles Apart: Arctic and Antarctic Octadecabacter strains Share High Genome Plasticity and a New Type of Xanthorhodopsin.</title>
        <authorList>
            <person name="Vollmers J."/>
            <person name="Voget S."/>
            <person name="Dietrich S."/>
            <person name="Gollnow K."/>
            <person name="Smits M."/>
            <person name="Meyer K."/>
            <person name="Brinkhoff T."/>
            <person name="Simon M."/>
            <person name="Daniel R."/>
        </authorList>
    </citation>
    <scope>NUCLEOTIDE SEQUENCE [LARGE SCALE GENOMIC DNA]</scope>
    <source>
        <strain evidence="3 4">238</strain>
    </source>
</reference>
<dbReference type="Proteomes" id="UP000004688">
    <property type="component" value="Chromosome"/>
</dbReference>
<name>M9RK61_9RHOB</name>
<dbReference type="InterPro" id="IPR007560">
    <property type="entry name" value="Restrct_endonuc_IV_Mrr"/>
</dbReference>
<dbReference type="GO" id="GO:0015666">
    <property type="term" value="F:restriction endodeoxyribonuclease activity"/>
    <property type="evidence" value="ECO:0007669"/>
    <property type="project" value="TreeGrafter"/>
</dbReference>
<keyword evidence="1" id="KW-0812">Transmembrane</keyword>
<feature type="domain" description="Restriction endonuclease type IV Mrr" evidence="2">
    <location>
        <begin position="175"/>
        <end position="278"/>
    </location>
</feature>
<dbReference type="GO" id="GO:0003677">
    <property type="term" value="F:DNA binding"/>
    <property type="evidence" value="ECO:0007669"/>
    <property type="project" value="InterPro"/>
</dbReference>
<dbReference type="AlphaFoldDB" id="M9RK61"/>
<keyword evidence="4" id="KW-1185">Reference proteome</keyword>
<dbReference type="HOGENOM" id="CLU_1037609_0_0_5"/>
<feature type="transmembrane region" description="Helical" evidence="1">
    <location>
        <begin position="28"/>
        <end position="45"/>
    </location>
</feature>
<dbReference type="KEGG" id="oar:OA238_c20830"/>